<evidence type="ECO:0000313" key="3">
    <source>
        <dbReference type="Proteomes" id="UP000708208"/>
    </source>
</evidence>
<sequence length="124" mass="13972">MTDKRNTRKNHTNGSESQNYSTRTINNVAETGESEEDSRIPNDETGGKNRMIDILLDLQKDSKDPKFTSKKLSQTVEALSKDVKEIKSVVIPHSKRILALETTADSSKEKLDEIEAKVIVNNKR</sequence>
<feature type="compositionally biased region" description="Basic and acidic residues" evidence="1">
    <location>
        <begin position="37"/>
        <end position="49"/>
    </location>
</feature>
<organism evidence="2 3">
    <name type="scientific">Allacma fusca</name>
    <dbReference type="NCBI Taxonomy" id="39272"/>
    <lineage>
        <taxon>Eukaryota</taxon>
        <taxon>Metazoa</taxon>
        <taxon>Ecdysozoa</taxon>
        <taxon>Arthropoda</taxon>
        <taxon>Hexapoda</taxon>
        <taxon>Collembola</taxon>
        <taxon>Symphypleona</taxon>
        <taxon>Sminthuridae</taxon>
        <taxon>Allacma</taxon>
    </lineage>
</organism>
<evidence type="ECO:0000256" key="1">
    <source>
        <dbReference type="SAM" id="MobiDB-lite"/>
    </source>
</evidence>
<feature type="compositionally biased region" description="Polar residues" evidence="1">
    <location>
        <begin position="12"/>
        <end position="29"/>
    </location>
</feature>
<dbReference type="EMBL" id="CAJVCH010563845">
    <property type="protein sequence ID" value="CAG7832177.1"/>
    <property type="molecule type" value="Genomic_DNA"/>
</dbReference>
<keyword evidence="3" id="KW-1185">Reference proteome</keyword>
<feature type="compositionally biased region" description="Basic residues" evidence="1">
    <location>
        <begin position="1"/>
        <end position="11"/>
    </location>
</feature>
<dbReference type="Proteomes" id="UP000708208">
    <property type="component" value="Unassembled WGS sequence"/>
</dbReference>
<accession>A0A8J2LL78</accession>
<gene>
    <name evidence="2" type="ORF">AFUS01_LOCUS41878</name>
</gene>
<proteinExistence type="predicted"/>
<evidence type="ECO:0000313" key="2">
    <source>
        <dbReference type="EMBL" id="CAG7832177.1"/>
    </source>
</evidence>
<reference evidence="2" key="1">
    <citation type="submission" date="2021-06" db="EMBL/GenBank/DDBJ databases">
        <authorList>
            <person name="Hodson N. C."/>
            <person name="Mongue J. A."/>
            <person name="Jaron S. K."/>
        </authorList>
    </citation>
    <scope>NUCLEOTIDE SEQUENCE</scope>
</reference>
<feature type="region of interest" description="Disordered" evidence="1">
    <location>
        <begin position="1"/>
        <end position="49"/>
    </location>
</feature>
<comment type="caution">
    <text evidence="2">The sequence shown here is derived from an EMBL/GenBank/DDBJ whole genome shotgun (WGS) entry which is preliminary data.</text>
</comment>
<protein>
    <submittedName>
        <fullName evidence="2">Uncharacterized protein</fullName>
    </submittedName>
</protein>
<dbReference type="AlphaFoldDB" id="A0A8J2LL78"/>
<name>A0A8J2LL78_9HEXA</name>